<name>A0ACC2NUU8_9HYME</name>
<keyword evidence="2" id="KW-1185">Reference proteome</keyword>
<organism evidence="1 2">
    <name type="scientific">Eretmocerus hayati</name>
    <dbReference type="NCBI Taxonomy" id="131215"/>
    <lineage>
        <taxon>Eukaryota</taxon>
        <taxon>Metazoa</taxon>
        <taxon>Ecdysozoa</taxon>
        <taxon>Arthropoda</taxon>
        <taxon>Hexapoda</taxon>
        <taxon>Insecta</taxon>
        <taxon>Pterygota</taxon>
        <taxon>Neoptera</taxon>
        <taxon>Endopterygota</taxon>
        <taxon>Hymenoptera</taxon>
        <taxon>Apocrita</taxon>
        <taxon>Proctotrupomorpha</taxon>
        <taxon>Chalcidoidea</taxon>
        <taxon>Aphelinidae</taxon>
        <taxon>Aphelininae</taxon>
        <taxon>Eretmocerus</taxon>
    </lineage>
</organism>
<sequence length="113" mass="12742">MTKTDLANNISVRLNRLPVEGKECSHCVIEVTPTIRNRLVIAGKIYLEYDRCRLNDRISVPTCYKCQVYGRVSKNCEATTDICMHCAEDGHIFKDCPNKKAKRKCGAHVKGAL</sequence>
<evidence type="ECO:0000313" key="1">
    <source>
        <dbReference type="EMBL" id="KAJ8674638.1"/>
    </source>
</evidence>
<dbReference type="Proteomes" id="UP001239111">
    <property type="component" value="Chromosome 2"/>
</dbReference>
<reference evidence="1" key="1">
    <citation type="submission" date="2023-04" db="EMBL/GenBank/DDBJ databases">
        <title>A chromosome-level genome assembly of the parasitoid wasp Eretmocerus hayati.</title>
        <authorList>
            <person name="Zhong Y."/>
            <person name="Liu S."/>
            <person name="Liu Y."/>
        </authorList>
    </citation>
    <scope>NUCLEOTIDE SEQUENCE</scope>
    <source>
        <strain evidence="1">ZJU_SS_LIU_2023</strain>
    </source>
</reference>
<protein>
    <submittedName>
        <fullName evidence="1">Uncharacterized protein</fullName>
    </submittedName>
</protein>
<proteinExistence type="predicted"/>
<dbReference type="EMBL" id="CM056742">
    <property type="protein sequence ID" value="KAJ8674638.1"/>
    <property type="molecule type" value="Genomic_DNA"/>
</dbReference>
<comment type="caution">
    <text evidence="1">The sequence shown here is derived from an EMBL/GenBank/DDBJ whole genome shotgun (WGS) entry which is preliminary data.</text>
</comment>
<gene>
    <name evidence="1" type="ORF">QAD02_010424</name>
</gene>
<accession>A0ACC2NUU8</accession>
<evidence type="ECO:0000313" key="2">
    <source>
        <dbReference type="Proteomes" id="UP001239111"/>
    </source>
</evidence>